<dbReference type="GO" id="GO:0006914">
    <property type="term" value="P:autophagy"/>
    <property type="evidence" value="ECO:0007669"/>
    <property type="project" value="TreeGrafter"/>
</dbReference>
<evidence type="ECO:0000313" key="6">
    <source>
        <dbReference type="Proteomes" id="UP000887561"/>
    </source>
</evidence>
<evidence type="ECO:0000256" key="3">
    <source>
        <dbReference type="ARBA" id="ARBA00022490"/>
    </source>
</evidence>
<dbReference type="PANTHER" id="PTHR12894:SF27">
    <property type="entry name" value="TRANSFORMING GROWTH FACTOR-BETA RECEPTOR-ASSOCIATED PROTEIN 1"/>
    <property type="match status" value="1"/>
</dbReference>
<dbReference type="GO" id="GO:0016020">
    <property type="term" value="C:membrane"/>
    <property type="evidence" value="ECO:0007669"/>
    <property type="project" value="TreeGrafter"/>
</dbReference>
<evidence type="ECO:0000259" key="5">
    <source>
        <dbReference type="PROSITE" id="PS50219"/>
    </source>
</evidence>
<dbReference type="InterPro" id="IPR032914">
    <property type="entry name" value="Vam6/VPS39/TRAP1"/>
</dbReference>
<dbReference type="WBParaSite" id="scaffold21671_cov282.g19747">
    <property type="protein sequence ID" value="scaffold21671_cov282.g19747"/>
    <property type="gene ID" value="scaffold21671_cov282.g19747"/>
</dbReference>
<accession>A0A915M0N1</accession>
<dbReference type="Proteomes" id="UP000887561">
    <property type="component" value="Unplaced"/>
</dbReference>
<reference evidence="7" key="1">
    <citation type="submission" date="2022-11" db="UniProtKB">
        <authorList>
            <consortium name="WormBaseParasite"/>
        </authorList>
    </citation>
    <scope>IDENTIFICATION</scope>
</reference>
<name>A0A915M0N1_MELJA</name>
<proteinExistence type="predicted"/>
<dbReference type="PROSITE" id="PS50219">
    <property type="entry name" value="CNH"/>
    <property type="match status" value="1"/>
</dbReference>
<dbReference type="GO" id="GO:0015031">
    <property type="term" value="P:protein transport"/>
    <property type="evidence" value="ECO:0007669"/>
    <property type="project" value="UniProtKB-KW"/>
</dbReference>
<protein>
    <submittedName>
        <fullName evidence="7">CNH domain-containing protein</fullName>
    </submittedName>
</protein>
<keyword evidence="4" id="KW-0653">Protein transport</keyword>
<comment type="subcellular location">
    <subcellularLocation>
        <location evidence="1">Cytoplasm</location>
    </subcellularLocation>
</comment>
<evidence type="ECO:0000256" key="2">
    <source>
        <dbReference type="ARBA" id="ARBA00022448"/>
    </source>
</evidence>
<dbReference type="AlphaFoldDB" id="A0A915M0N1"/>
<evidence type="ECO:0000256" key="1">
    <source>
        <dbReference type="ARBA" id="ARBA00004496"/>
    </source>
</evidence>
<organism evidence="6 7">
    <name type="scientific">Meloidogyne javanica</name>
    <name type="common">Root-knot nematode worm</name>
    <dbReference type="NCBI Taxonomy" id="6303"/>
    <lineage>
        <taxon>Eukaryota</taxon>
        <taxon>Metazoa</taxon>
        <taxon>Ecdysozoa</taxon>
        <taxon>Nematoda</taxon>
        <taxon>Chromadorea</taxon>
        <taxon>Rhabditida</taxon>
        <taxon>Tylenchina</taxon>
        <taxon>Tylenchomorpha</taxon>
        <taxon>Tylenchoidea</taxon>
        <taxon>Meloidogynidae</taxon>
        <taxon>Meloidogyninae</taxon>
        <taxon>Meloidogyne</taxon>
        <taxon>Meloidogyne incognita group</taxon>
    </lineage>
</organism>
<feature type="domain" description="CNH" evidence="5">
    <location>
        <begin position="15"/>
        <end position="307"/>
    </location>
</feature>
<keyword evidence="3" id="KW-0963">Cytoplasm</keyword>
<keyword evidence="2" id="KW-0813">Transport</keyword>
<dbReference type="GO" id="GO:0034058">
    <property type="term" value="P:endosomal vesicle fusion"/>
    <property type="evidence" value="ECO:0007669"/>
    <property type="project" value="TreeGrafter"/>
</dbReference>
<evidence type="ECO:0000313" key="7">
    <source>
        <dbReference type="WBParaSite" id="scaffold21671_cov282.g19747"/>
    </source>
</evidence>
<dbReference type="InterPro" id="IPR001180">
    <property type="entry name" value="CNH_dom"/>
</dbReference>
<sequence>MFNAYSIEEVVSKLPLEANSISNYGDTLLIGSKQGHLICCSQTFSSGHNIPSYDYQVCRSFERRQIINLYVIESLDKIICLTDTHLSIHEAFAPYRLISSITKYKQILCFAHLIQQNILYILISIKNRLIIFQHLEEKLEEIGSINFDDSALRILWCQSNSLFISTKLEHYFAKLTIIQTNGKEAFNQISISEFPRLLLSIPSRSSDLSLPISACLLFDKQIVALNKDEKSLEFFDLESGGQTKLIGNEENCCQFTEGIVDFVYDSPYILAILCTNCIEILFMLNVGRRGSIYASNDTQAWKLNTQNKLRDNLKFLNSNGHHEIALQIANVYSDVVDEKEIVNLKKSIAAKSFLERKFSK</sequence>
<evidence type="ECO:0000256" key="4">
    <source>
        <dbReference type="ARBA" id="ARBA00022927"/>
    </source>
</evidence>
<dbReference type="GO" id="GO:0005737">
    <property type="term" value="C:cytoplasm"/>
    <property type="evidence" value="ECO:0007669"/>
    <property type="project" value="UniProtKB-SubCell"/>
</dbReference>
<dbReference type="PANTHER" id="PTHR12894">
    <property type="entry name" value="CNH DOMAIN CONTAINING"/>
    <property type="match status" value="1"/>
</dbReference>
<keyword evidence="6" id="KW-1185">Reference proteome</keyword>